<dbReference type="RefSeq" id="WP_239736398.1">
    <property type="nucleotide sequence ID" value="NZ_CP092428.2"/>
</dbReference>
<evidence type="ECO:0000313" key="1">
    <source>
        <dbReference type="EMBL" id="ULP39926.1"/>
    </source>
</evidence>
<dbReference type="Proteomes" id="UP001055159">
    <property type="component" value="Plasmid unnamed"/>
</dbReference>
<dbReference type="Gene3D" id="3.40.50.300">
    <property type="entry name" value="P-loop containing nucleotide triphosphate hydrolases"/>
    <property type="match status" value="1"/>
</dbReference>
<proteinExistence type="predicted"/>
<gene>
    <name evidence="1" type="ORF">MJO55_28845</name>
</gene>
<keyword evidence="1" id="KW-0614">Plasmid</keyword>
<dbReference type="InterPro" id="IPR027417">
    <property type="entry name" value="P-loop_NTPase"/>
</dbReference>
<organism evidence="1 2">
    <name type="scientific">Mycolicibacterium rufum</name>
    <dbReference type="NCBI Taxonomy" id="318424"/>
    <lineage>
        <taxon>Bacteria</taxon>
        <taxon>Bacillati</taxon>
        <taxon>Actinomycetota</taxon>
        <taxon>Actinomycetes</taxon>
        <taxon>Mycobacteriales</taxon>
        <taxon>Mycobacteriaceae</taxon>
        <taxon>Mycolicibacterium</taxon>
    </lineage>
</organism>
<evidence type="ECO:0000313" key="2">
    <source>
        <dbReference type="Proteomes" id="UP001055159"/>
    </source>
</evidence>
<geneLocation type="plasmid" evidence="1 2">
    <name>unnamed</name>
</geneLocation>
<dbReference type="SUPFAM" id="SSF52540">
    <property type="entry name" value="P-loop containing nucleoside triphosphate hydrolases"/>
    <property type="match status" value="1"/>
</dbReference>
<sequence>MPAKPASSPRMPIGPYWYENLGEDDFQKLCQVIVAGKYDKVTCYPLGQKDGGRDITRRSGSGGVIYQVKWSKDSVKNPITWLENAIAGESENIKALVEAGATQYVLMTSLSGTGAAATDPDGRGAGTINKLETALARYAKDFKLASMECWWRDDIDALVPALPKSSLWRFQKMLAGPEAMRFLLDADHEESRQARLATLVRKAVQAQWWRDEKVKFKQAELDKDDLEDLFVDVKTNANPTHRVGHPESNEVRPESVGAARYLLSSKSPFTLVRGEPGQGKSTLGQYLSQIYRSEFVPDEPGTTIKRPSLRPTSSRVPLRIDLRDYGAWLDGDDPFAEAQSARGPSTRQRRMGGVERFLAAFLSALTESDGVDLETVSDLLDRFPVFIVFDGLDEVAQRDTRQRVVDEIEKFISRWRGGSVVPPKIIVTSRPNVSGLAEPNAQLFEPITLLKLDQDLRLAYLDKWCAARGIVSQSRRDLVHSFDARTAEPHIAQLAENPMQLTILLYLLHLQGQSVPDKRTALYDEYMKTFLNREAEKSASVRDNRENLEEVTAFLGWHLQGLAEQQGSNGRLSTTDLKTEIFRYLTAAQKDTALVESLFTDVTDRVWALSSKAQGTFEFDVQPVREFFAAKYLSRYASADKATMLNALIRRPFWFNTSRFFAGFAHANEVGGLVDGLTEEISEERHPKSARVATWTLLSDGVFSSKTTAQRRAVDLLCDDLGTRLLRLKNQSSEPLPALPGDRGSLMLWERLLAAAAQAPSTAISRERVWLASRLDVDAAALTQWWLDQARPKLGSPDETAWLRLGASLTLGRVLGPDDVQKLALNDVTSIRAAIETAISPPSNSAIEQSMVRAVLSGHGSDLAVEHTGLVPDLVNALAPREFIHLAVPEDRMVFESKTAHCQELMQASSRREAFRRLKAIDPSFDKVQTAMNKARRSPNTVAPWSDAAEALRDVYGPSWLSADIAIIGAAINPSTRRDLGPMNPSRSAFGPNIDYGRLVNDVRVNRGQTQWWLDQRENLTLPDRSVWAYALVAGATPAVVEACLPMLADDIEALEPDRAAVLLNSSSRLGLARVSRRLPKELITTALELSLPLALLIAHHVDMDHATSDLATTVTPEVALELAQYGPAAWPALYVAGQGLYQQRSADWLAALKAHGPDAAGGVALGPLPQDISAEILQCPASFPLQWVEVAETSRSQSHVEPPLLTLAGTWFAD</sequence>
<reference evidence="1" key="1">
    <citation type="submission" date="2022-08" db="EMBL/GenBank/DDBJ databases">
        <title>Whole genome sequencing of non-tuberculosis mycobacteria type-strains.</title>
        <authorList>
            <person name="Igarashi Y."/>
            <person name="Osugi A."/>
            <person name="Mitarai S."/>
        </authorList>
    </citation>
    <scope>NUCLEOTIDE SEQUENCE</scope>
    <source>
        <strain evidence="1">JCM 16372</strain>
    </source>
</reference>
<accession>A0ABY3UKM6</accession>
<keyword evidence="2" id="KW-1185">Reference proteome</keyword>
<dbReference type="EMBL" id="CP092428">
    <property type="protein sequence ID" value="ULP39926.1"/>
    <property type="molecule type" value="Genomic_DNA"/>
</dbReference>
<evidence type="ECO:0008006" key="3">
    <source>
        <dbReference type="Google" id="ProtNLM"/>
    </source>
</evidence>
<protein>
    <recommendedName>
        <fullName evidence="3">NACHT domain-containing protein</fullName>
    </recommendedName>
</protein>
<name>A0ABY3UKM6_9MYCO</name>